<organism evidence="2 3">
    <name type="scientific">Candidatus Ventrousia excrementavium</name>
    <dbReference type="NCBI Taxonomy" id="2840961"/>
    <lineage>
        <taxon>Bacteria</taxon>
        <taxon>Bacillati</taxon>
        <taxon>Bacillota</taxon>
        <taxon>Clostridia</taxon>
        <taxon>Eubacteriales</taxon>
        <taxon>Clostridiaceae</taxon>
        <taxon>Clostridiaceae incertae sedis</taxon>
        <taxon>Candidatus Ventrousia</taxon>
    </lineage>
</organism>
<reference evidence="2" key="1">
    <citation type="submission" date="2020-10" db="EMBL/GenBank/DDBJ databases">
        <authorList>
            <person name="Gilroy R."/>
        </authorList>
    </citation>
    <scope>NUCLEOTIDE SEQUENCE</scope>
    <source>
        <strain evidence="2">CHK191-8634</strain>
    </source>
</reference>
<evidence type="ECO:0000256" key="1">
    <source>
        <dbReference type="SAM" id="Phobius"/>
    </source>
</evidence>
<name>A0A9D1LMC5_9CLOT</name>
<protein>
    <submittedName>
        <fullName evidence="2">Uncharacterized protein</fullName>
    </submittedName>
</protein>
<feature type="transmembrane region" description="Helical" evidence="1">
    <location>
        <begin position="74"/>
        <end position="91"/>
    </location>
</feature>
<evidence type="ECO:0000313" key="2">
    <source>
        <dbReference type="EMBL" id="HIU44506.1"/>
    </source>
</evidence>
<feature type="transmembrane region" description="Helical" evidence="1">
    <location>
        <begin position="50"/>
        <end position="68"/>
    </location>
</feature>
<keyword evidence="1" id="KW-1133">Transmembrane helix</keyword>
<evidence type="ECO:0000313" key="3">
    <source>
        <dbReference type="Proteomes" id="UP000824073"/>
    </source>
</evidence>
<keyword evidence="1" id="KW-0472">Membrane</keyword>
<gene>
    <name evidence="2" type="ORF">IAB67_09440</name>
</gene>
<feature type="transmembrane region" description="Helical" evidence="1">
    <location>
        <begin position="17"/>
        <end position="38"/>
    </location>
</feature>
<reference evidence="2" key="2">
    <citation type="journal article" date="2021" name="PeerJ">
        <title>Extensive microbial diversity within the chicken gut microbiome revealed by metagenomics and culture.</title>
        <authorList>
            <person name="Gilroy R."/>
            <person name="Ravi A."/>
            <person name="Getino M."/>
            <person name="Pursley I."/>
            <person name="Horton D.L."/>
            <person name="Alikhan N.F."/>
            <person name="Baker D."/>
            <person name="Gharbi K."/>
            <person name="Hall N."/>
            <person name="Watson M."/>
            <person name="Adriaenssens E.M."/>
            <person name="Foster-Nyarko E."/>
            <person name="Jarju S."/>
            <person name="Secka A."/>
            <person name="Antonio M."/>
            <person name="Oren A."/>
            <person name="Chaudhuri R.R."/>
            <person name="La Ragione R."/>
            <person name="Hildebrand F."/>
            <person name="Pallen M.J."/>
        </authorList>
    </citation>
    <scope>NUCLEOTIDE SEQUENCE</scope>
    <source>
        <strain evidence="2">CHK191-8634</strain>
    </source>
</reference>
<dbReference type="Proteomes" id="UP000824073">
    <property type="component" value="Unassembled WGS sequence"/>
</dbReference>
<proteinExistence type="predicted"/>
<sequence>MDHHEADHVSRAVTRAAFSRVGAGILLLLLAAPCCFWAALRALERGINELWAFAPIGGFVLLAASAWTGRRLRIVLGLAGVAALAAVYLMLR</sequence>
<dbReference type="AlphaFoldDB" id="A0A9D1LMC5"/>
<dbReference type="EMBL" id="DVMR01000069">
    <property type="protein sequence ID" value="HIU44506.1"/>
    <property type="molecule type" value="Genomic_DNA"/>
</dbReference>
<accession>A0A9D1LMC5</accession>
<comment type="caution">
    <text evidence="2">The sequence shown here is derived from an EMBL/GenBank/DDBJ whole genome shotgun (WGS) entry which is preliminary data.</text>
</comment>
<keyword evidence="1" id="KW-0812">Transmembrane</keyword>